<dbReference type="EMBL" id="CVRI01000066">
    <property type="protein sequence ID" value="CRL06407.1"/>
    <property type="molecule type" value="Genomic_DNA"/>
</dbReference>
<accession>A0A1J1J1Y6</accession>
<evidence type="ECO:0000313" key="1">
    <source>
        <dbReference type="EMBL" id="CRL06407.1"/>
    </source>
</evidence>
<evidence type="ECO:0000313" key="2">
    <source>
        <dbReference type="Proteomes" id="UP000183832"/>
    </source>
</evidence>
<dbReference type="AlphaFoldDB" id="A0A1J1J1Y6"/>
<name>A0A1J1J1Y6_9DIPT</name>
<protein>
    <submittedName>
        <fullName evidence="1">CLUMA_CG019272, isoform A</fullName>
    </submittedName>
</protein>
<gene>
    <name evidence="1" type="ORF">CLUMA_CG019272</name>
</gene>
<sequence length="64" mass="7661">MKLNLKLNCLNKGRSFNMSINNIKVNTYKIDNSQDFCMNVIFCLNIQRTVLRCLYDWIIFCQHL</sequence>
<dbReference type="Proteomes" id="UP000183832">
    <property type="component" value="Unassembled WGS sequence"/>
</dbReference>
<keyword evidence="2" id="KW-1185">Reference proteome</keyword>
<organism evidence="1 2">
    <name type="scientific">Clunio marinus</name>
    <dbReference type="NCBI Taxonomy" id="568069"/>
    <lineage>
        <taxon>Eukaryota</taxon>
        <taxon>Metazoa</taxon>
        <taxon>Ecdysozoa</taxon>
        <taxon>Arthropoda</taxon>
        <taxon>Hexapoda</taxon>
        <taxon>Insecta</taxon>
        <taxon>Pterygota</taxon>
        <taxon>Neoptera</taxon>
        <taxon>Endopterygota</taxon>
        <taxon>Diptera</taxon>
        <taxon>Nematocera</taxon>
        <taxon>Chironomoidea</taxon>
        <taxon>Chironomidae</taxon>
        <taxon>Clunio</taxon>
    </lineage>
</organism>
<reference evidence="1 2" key="1">
    <citation type="submission" date="2015-04" db="EMBL/GenBank/DDBJ databases">
        <authorList>
            <person name="Syromyatnikov M.Y."/>
            <person name="Popov V.N."/>
        </authorList>
    </citation>
    <scope>NUCLEOTIDE SEQUENCE [LARGE SCALE GENOMIC DNA]</scope>
</reference>
<proteinExistence type="predicted"/>